<dbReference type="EMBL" id="CAXLJL010000190">
    <property type="protein sequence ID" value="CAL5134272.1"/>
    <property type="molecule type" value="Genomic_DNA"/>
</dbReference>
<keyword evidence="3" id="KW-0804">Transcription</keyword>
<gene>
    <name evidence="8" type="ORF">CDAUBV1_LOCUS7480</name>
</gene>
<dbReference type="GO" id="GO:0042795">
    <property type="term" value="P:snRNA transcription by RNA polymerase II"/>
    <property type="evidence" value="ECO:0007669"/>
    <property type="project" value="TreeGrafter"/>
</dbReference>
<feature type="compositionally biased region" description="Low complexity" evidence="5">
    <location>
        <begin position="1218"/>
        <end position="1229"/>
    </location>
</feature>
<keyword evidence="2" id="KW-0238">DNA-binding</keyword>
<feature type="region of interest" description="Disordered" evidence="5">
    <location>
        <begin position="1196"/>
        <end position="1245"/>
    </location>
</feature>
<dbReference type="PROSITE" id="PS51294">
    <property type="entry name" value="HTH_MYB"/>
    <property type="match status" value="1"/>
</dbReference>
<evidence type="ECO:0000256" key="3">
    <source>
        <dbReference type="ARBA" id="ARBA00023163"/>
    </source>
</evidence>
<evidence type="ECO:0000313" key="9">
    <source>
        <dbReference type="Proteomes" id="UP001497525"/>
    </source>
</evidence>
<evidence type="ECO:0008006" key="10">
    <source>
        <dbReference type="Google" id="ProtNLM"/>
    </source>
</evidence>
<dbReference type="GO" id="GO:0001006">
    <property type="term" value="F:RNA polymerase III type 3 promoter sequence-specific DNA binding"/>
    <property type="evidence" value="ECO:0007669"/>
    <property type="project" value="TreeGrafter"/>
</dbReference>
<evidence type="ECO:0000256" key="1">
    <source>
        <dbReference type="ARBA" id="ARBA00023015"/>
    </source>
</evidence>
<evidence type="ECO:0000256" key="2">
    <source>
        <dbReference type="ARBA" id="ARBA00023125"/>
    </source>
</evidence>
<dbReference type="Proteomes" id="UP001497525">
    <property type="component" value="Unassembled WGS sequence"/>
</dbReference>
<name>A0AAV2TFQ0_CALDB</name>
<feature type="compositionally biased region" description="Polar residues" evidence="5">
    <location>
        <begin position="1033"/>
        <end position="1057"/>
    </location>
</feature>
<dbReference type="CDD" id="cd00167">
    <property type="entry name" value="SANT"/>
    <property type="match status" value="3"/>
</dbReference>
<dbReference type="InterPro" id="IPR051575">
    <property type="entry name" value="Myb-like_DNA-bd"/>
</dbReference>
<accession>A0AAV2TFQ0</accession>
<dbReference type="PANTHER" id="PTHR46621">
    <property type="entry name" value="SNRNA-ACTIVATING PROTEIN COMPLEX SUBUNIT 4"/>
    <property type="match status" value="1"/>
</dbReference>
<evidence type="ECO:0000256" key="5">
    <source>
        <dbReference type="SAM" id="MobiDB-lite"/>
    </source>
</evidence>
<protein>
    <recommendedName>
        <fullName evidence="10">snRNA-activating protein complex subunit 4</fullName>
    </recommendedName>
</protein>
<keyword evidence="4" id="KW-0539">Nucleus</keyword>
<dbReference type="InterPro" id="IPR001005">
    <property type="entry name" value="SANT/Myb"/>
</dbReference>
<feature type="domain" description="Myb-like" evidence="6">
    <location>
        <begin position="282"/>
        <end position="335"/>
    </location>
</feature>
<dbReference type="Gene3D" id="1.10.10.60">
    <property type="entry name" value="Homeodomain-like"/>
    <property type="match status" value="3"/>
</dbReference>
<feature type="compositionally biased region" description="Basic residues" evidence="5">
    <location>
        <begin position="1198"/>
        <end position="1207"/>
    </location>
</feature>
<evidence type="ECO:0000259" key="7">
    <source>
        <dbReference type="PROSITE" id="PS51294"/>
    </source>
</evidence>
<evidence type="ECO:0000256" key="4">
    <source>
        <dbReference type="ARBA" id="ARBA00023242"/>
    </source>
</evidence>
<feature type="domain" description="HTH myb-type" evidence="7">
    <location>
        <begin position="282"/>
        <end position="339"/>
    </location>
</feature>
<feature type="compositionally biased region" description="Basic and acidic residues" evidence="5">
    <location>
        <begin position="1020"/>
        <end position="1032"/>
    </location>
</feature>
<dbReference type="InterPro" id="IPR017930">
    <property type="entry name" value="Myb_dom"/>
</dbReference>
<dbReference type="GO" id="GO:0042796">
    <property type="term" value="P:snRNA transcription by RNA polymerase III"/>
    <property type="evidence" value="ECO:0007669"/>
    <property type="project" value="TreeGrafter"/>
</dbReference>
<feature type="compositionally biased region" description="Pro residues" evidence="5">
    <location>
        <begin position="1230"/>
        <end position="1239"/>
    </location>
</feature>
<dbReference type="GO" id="GO:0000978">
    <property type="term" value="F:RNA polymerase II cis-regulatory region sequence-specific DNA binding"/>
    <property type="evidence" value="ECO:0007669"/>
    <property type="project" value="TreeGrafter"/>
</dbReference>
<keyword evidence="1" id="KW-0805">Transcription regulation</keyword>
<feature type="region of interest" description="Disordered" evidence="5">
    <location>
        <begin position="1013"/>
        <end position="1073"/>
    </location>
</feature>
<dbReference type="InterPro" id="IPR009057">
    <property type="entry name" value="Homeodomain-like_sf"/>
</dbReference>
<reference evidence="8" key="1">
    <citation type="submission" date="2024-06" db="EMBL/GenBank/DDBJ databases">
        <authorList>
            <person name="Liu X."/>
            <person name="Lenzi L."/>
            <person name="Haldenby T S."/>
            <person name="Uol C."/>
        </authorList>
    </citation>
    <scope>NUCLEOTIDE SEQUENCE</scope>
</reference>
<evidence type="ECO:0000313" key="8">
    <source>
        <dbReference type="EMBL" id="CAL5134272.1"/>
    </source>
</evidence>
<feature type="domain" description="Myb-like" evidence="6">
    <location>
        <begin position="344"/>
        <end position="394"/>
    </location>
</feature>
<dbReference type="PANTHER" id="PTHR46621:SF1">
    <property type="entry name" value="SNRNA-ACTIVATING PROTEIN COMPLEX SUBUNIT 4"/>
    <property type="match status" value="1"/>
</dbReference>
<sequence>MTEENSTVDADFTKCAILNKAVQHVLPEIFKSIKDEMNYLKARKADLESGGSLCLTPGNVVRKPFLTLETGEAPPLNEDAKARVGRNEINLTDARSAALKHWQKKERISLVTGVAACAYARRVELLASKRELLISKIAANRCKEVNEASMGSGDFKSNIGINAGFLSSLRDTEDQLSQMRALPPTPSKWLVSSVVSATSSAGNGKGYMHYEATSNSLWERRILKRYGSRKFIRQYNSKAWLSLLADAEQLLTGAEWDEIANHKLRGATSGENVHLTWYHLLRPDINLSSWTSEEDQKLMGLVDRFGQHGKWEEIADNLGGGRTAFSCFQRWQTSLNSSFRLHRPWSPAEDTALVDILKKLLEKHPPALIEWEVVAAYHATRSACECRSRALYILPAFAKVSLKIPPPEDLLASTSYRRYSIMGRPFSVSEDLQLLMGIQRYGIGGGRVGTGGGLGLGSWALIATALPDRSPKTCQQRYCELCEQLQPWTYAEDRNLYRWGLQNKTFSDDIYVIRNCVEYFPGRSPFALQRRLKMLNKWAQVWTSLRTLMNYRMNTKASARNCSVVRGETEATTSGTEDRIGNVPVDTLGELRELLLCSQFSAHFIAQLRNCGVEDAEAEAFRLLMTWKPSDKVSGLEASADEPITSKNSRLEFAQLLEDLASEALVPRSLTAEGMENNDGVTKPNAVSTDMDSHHSVSLHEAKQIIMRTQYLFQLRQILTGPVRRYLFCLCCPLSSRNYNTRSRPAAAAASNAVDAGSSEQVPTQAKKRTFVSDRIRRASTLLEDESLFCSALDKALKDEAVVNVLKKPPKICHVNGIAKIVARIMITGQSEPQSAAPEVPPPSKRRKTEPVSSLKCRQGSVVMRTPPKTTPVDVDASTSSAARVTRRKVRRKAKPQPVRERTPWESTALRLSRDGPIPMSKRIKLLQIRRLLQLFGIKRKSRCNAYAVGLNQWTQEKERKSVFPRELTTNDRFVPPIFRLLPERITAAVFTEPQLITPQCLNAARSCLRHGLGLQTEPSPRKEDRGSRKSGTDSQPVTPAATSQQNDVPQPSTSRQWPVPPPRFPSSKEVAPPQILPPTYASLLGLKSILLHLPNLVRTGGGRLSQFVEVREILNSVSNNKSAVQNYLQNAQSYNLNVANTLVSPAYCRFIAVGLSLLLWPALLASIPGQSFVDAAKRSWAEAFSRLPQQIVEHHPVRPKITVRSHSKGDKGDSDSDSSYEGSESVSPASPPTPPPKRTQPSLIRTGHRVRRLLRFTHDCSVRFRVTSSDPTEKFFLGFPTEIKTLYASGFRPVSIYRAKK</sequence>
<dbReference type="SMART" id="SM00717">
    <property type="entry name" value="SANT"/>
    <property type="match status" value="3"/>
</dbReference>
<dbReference type="Pfam" id="PF13921">
    <property type="entry name" value="Myb_DNA-bind_6"/>
    <property type="match status" value="2"/>
</dbReference>
<feature type="region of interest" description="Disordered" evidence="5">
    <location>
        <begin position="830"/>
        <end position="907"/>
    </location>
</feature>
<feature type="compositionally biased region" description="Basic residues" evidence="5">
    <location>
        <begin position="885"/>
        <end position="895"/>
    </location>
</feature>
<proteinExistence type="predicted"/>
<comment type="caution">
    <text evidence="8">The sequence shown here is derived from an EMBL/GenBank/DDBJ whole genome shotgun (WGS) entry which is preliminary data.</text>
</comment>
<dbReference type="PROSITE" id="PS50090">
    <property type="entry name" value="MYB_LIKE"/>
    <property type="match status" value="3"/>
</dbReference>
<dbReference type="GO" id="GO:0019185">
    <property type="term" value="C:snRNA-activating protein complex"/>
    <property type="evidence" value="ECO:0007669"/>
    <property type="project" value="TreeGrafter"/>
</dbReference>
<feature type="domain" description="Myb-like" evidence="6">
    <location>
        <begin position="418"/>
        <end position="482"/>
    </location>
</feature>
<organism evidence="8 9">
    <name type="scientific">Calicophoron daubneyi</name>
    <name type="common">Rumen fluke</name>
    <name type="synonym">Paramphistomum daubneyi</name>
    <dbReference type="NCBI Taxonomy" id="300641"/>
    <lineage>
        <taxon>Eukaryota</taxon>
        <taxon>Metazoa</taxon>
        <taxon>Spiralia</taxon>
        <taxon>Lophotrochozoa</taxon>
        <taxon>Platyhelminthes</taxon>
        <taxon>Trematoda</taxon>
        <taxon>Digenea</taxon>
        <taxon>Plagiorchiida</taxon>
        <taxon>Pronocephalata</taxon>
        <taxon>Paramphistomoidea</taxon>
        <taxon>Paramphistomidae</taxon>
        <taxon>Calicophoron</taxon>
    </lineage>
</organism>
<evidence type="ECO:0000259" key="6">
    <source>
        <dbReference type="PROSITE" id="PS50090"/>
    </source>
</evidence>
<dbReference type="SUPFAM" id="SSF46689">
    <property type="entry name" value="Homeodomain-like"/>
    <property type="match status" value="2"/>
</dbReference>